<feature type="region of interest" description="Disordered" evidence="1">
    <location>
        <begin position="1"/>
        <end position="111"/>
    </location>
</feature>
<dbReference type="InterPro" id="IPR029063">
    <property type="entry name" value="SAM-dependent_MTases_sf"/>
</dbReference>
<organism evidence="2 3">
    <name type="scientific">Chara braunii</name>
    <name type="common">Braun's stonewort</name>
    <dbReference type="NCBI Taxonomy" id="69332"/>
    <lineage>
        <taxon>Eukaryota</taxon>
        <taxon>Viridiplantae</taxon>
        <taxon>Streptophyta</taxon>
        <taxon>Charophyceae</taxon>
        <taxon>Charales</taxon>
        <taxon>Characeae</taxon>
        <taxon>Chara</taxon>
    </lineage>
</organism>
<dbReference type="Pfam" id="PF03492">
    <property type="entry name" value="Methyltransf_7"/>
    <property type="match status" value="1"/>
</dbReference>
<feature type="compositionally biased region" description="Polar residues" evidence="1">
    <location>
        <begin position="1015"/>
        <end position="1024"/>
    </location>
</feature>
<feature type="region of interest" description="Disordered" evidence="1">
    <location>
        <begin position="771"/>
        <end position="801"/>
    </location>
</feature>
<keyword evidence="3" id="KW-1185">Reference proteome</keyword>
<comment type="caution">
    <text evidence="2">The sequence shown here is derived from an EMBL/GenBank/DDBJ whole genome shotgun (WGS) entry which is preliminary data.</text>
</comment>
<dbReference type="EMBL" id="BFEA01000107">
    <property type="protein sequence ID" value="GBG68899.1"/>
    <property type="molecule type" value="Genomic_DNA"/>
</dbReference>
<dbReference type="Proteomes" id="UP000265515">
    <property type="component" value="Unassembled WGS sequence"/>
</dbReference>
<dbReference type="SUPFAM" id="SSF53335">
    <property type="entry name" value="S-adenosyl-L-methionine-dependent methyltransferases"/>
    <property type="match status" value="2"/>
</dbReference>
<dbReference type="PANTHER" id="PTHR31009">
    <property type="entry name" value="S-ADENOSYL-L-METHIONINE:CARBOXYL METHYLTRANSFERASE FAMILY PROTEIN"/>
    <property type="match status" value="1"/>
</dbReference>
<sequence>MIDEDEGDVGKRALGKRTPRMCGGEEEEVNKRQSKQEASTTSKKAKRDDGLTIGEGQAMSGGDSTRQGIAAAREPSQKSKRKLTAEEGDRQKKTRRRKTGEGTSGGERTVGKQYNEAAAFWLQYERNDDGEIVEKEHPIQLVIDPRKVCDIPPWERYYNHRSLTRDVVEDIKNAMLRQFREEKANIWTENALVLAPIYKPVTQKPKRAQRVHKDVFKPEDKDKYFYDPVNGQHTVTSVKELDGEPIFELWKMHSWPARVVWFSDEDFGGYLQVSLAENTRHTMSMQRSQKAAFEDMREAWEKQGSPNDAHWRMTRKATTLADKDKVAAICNALRQWMPLVTVGDEVFRKGMDFYDKWDEGKLLGGDGKTSLSKPGKYMPDNFSGLQAILEIGVKGAAGETKMRWLVRVPPPQTKKKTQLDDNFFVVVKESDMFCWQSLADMTDDEKLSILDYIFVLKGEFVQSAGEHFKRQHKSEIKEMVATRTVDRILLRMFHYVLFLEFEEDAEVWRYRSQFFQTEQQLMAEFAPQGLTKQRLSTHSKRHRLVALIGTCLNLRPVVSIREAVEEVTEETSQDLICQKVVRRNLVGIKGLPEHLSVVNPERSPQDVNAYAGQKLDELYDNKMLEFRASFYTLETAPSRCIDWHMPQPSAGGQHPGGGGGGDGGDDSGSGADKAEGKGSGTEGSGEKRSVGKWSRETSSEKGPAERGLAKRGRAESVECSGSKSTAAPGVDELSQEAYDVQREEETQHWQPHKVLEGLDAGVLETGASEHHCHASGGVSVDFESKSTAAPEEEELSQEAHAGDVKGGQWTFVEGKDRGEEGRAWTFVEAQLLGEEEGEEEPVVEARLHGDEEGEEPVVEARLFGSEVAVGVQMDPKRKDHDSSSTLCGEEQGDRASVLSTGRKMVLHEAIELVNDSAAIELVSDSVVTELQNIESSVDVGTVARQEADSLDGLPTTLRFVNSSGSGSGSSVLSTFNIADLGCSSGRNSIQQTAMIISAIQKRSWIRSGAVEKGPTNQGCVITSPTRPPSCRDRDADSSGQKVQSLRANDYHHQDPENHDCVVTPLPTPPCCPDIDVNNSGLKGIGGNDHHHPDPQSPLEHHNFSATVPDRPAAMVFFSDLPSNDFNTLVKTLCNAPSTPALSPLGGPAGSAQSFLQREGIPLAVLPGSFYETLFPPHFLHLVTCNFALHWMSKLPDELAFAGSQKNSEFCNPGTIWLHASQSQAWIDAYSAQAKSDLVKFLAHRAQEMVSGGVLWMLMGGRTDPDPACRNVPENYGKQFLKLVEDAWRTLIAKGSLTQESLDRFNVPVYLRSTEDIQEAVDALDGQPFQIEHLCSVPILPPFDERYRQNRDEEEFAVKVVGQLRAVMKPMIASAIGKENANNLMEEMKVILRAEADQYLDECVGTAVILRRR</sequence>
<accession>A0A388KFT6</accession>
<feature type="compositionally biased region" description="Gly residues" evidence="1">
    <location>
        <begin position="653"/>
        <end position="662"/>
    </location>
</feature>
<evidence type="ECO:0000313" key="2">
    <source>
        <dbReference type="EMBL" id="GBG68899.1"/>
    </source>
</evidence>
<name>A0A388KFT6_CHABU</name>
<dbReference type="Gene3D" id="3.40.50.150">
    <property type="entry name" value="Vaccinia Virus protein VP39"/>
    <property type="match status" value="1"/>
</dbReference>
<feature type="region of interest" description="Disordered" evidence="1">
    <location>
        <begin position="1081"/>
        <end position="1102"/>
    </location>
</feature>
<feature type="compositionally biased region" description="Basic and acidic residues" evidence="1">
    <location>
        <begin position="1087"/>
        <end position="1102"/>
    </location>
</feature>
<feature type="region of interest" description="Disordered" evidence="1">
    <location>
        <begin position="642"/>
        <end position="753"/>
    </location>
</feature>
<proteinExistence type="predicted"/>
<gene>
    <name evidence="2" type="ORF">CBR_g3598</name>
</gene>
<feature type="compositionally biased region" description="Basic and acidic residues" evidence="1">
    <location>
        <begin position="684"/>
        <end position="716"/>
    </location>
</feature>
<evidence type="ECO:0000256" key="1">
    <source>
        <dbReference type="SAM" id="MobiDB-lite"/>
    </source>
</evidence>
<evidence type="ECO:0000313" key="3">
    <source>
        <dbReference type="Proteomes" id="UP000265515"/>
    </source>
</evidence>
<dbReference type="OrthoDB" id="1523883at2759"/>
<reference evidence="2 3" key="1">
    <citation type="journal article" date="2018" name="Cell">
        <title>The Chara Genome: Secondary Complexity and Implications for Plant Terrestrialization.</title>
        <authorList>
            <person name="Nishiyama T."/>
            <person name="Sakayama H."/>
            <person name="Vries J.D."/>
            <person name="Buschmann H."/>
            <person name="Saint-Marcoux D."/>
            <person name="Ullrich K.K."/>
            <person name="Haas F.B."/>
            <person name="Vanderstraeten L."/>
            <person name="Becker D."/>
            <person name="Lang D."/>
            <person name="Vosolsobe S."/>
            <person name="Rombauts S."/>
            <person name="Wilhelmsson P.K.I."/>
            <person name="Janitza P."/>
            <person name="Kern R."/>
            <person name="Heyl A."/>
            <person name="Rumpler F."/>
            <person name="Villalobos L.I.A.C."/>
            <person name="Clay J.M."/>
            <person name="Skokan R."/>
            <person name="Toyoda A."/>
            <person name="Suzuki Y."/>
            <person name="Kagoshima H."/>
            <person name="Schijlen E."/>
            <person name="Tajeshwar N."/>
            <person name="Catarino B."/>
            <person name="Hetherington A.J."/>
            <person name="Saltykova A."/>
            <person name="Bonnot C."/>
            <person name="Breuninger H."/>
            <person name="Symeonidi A."/>
            <person name="Radhakrishnan G.V."/>
            <person name="Van Nieuwerburgh F."/>
            <person name="Deforce D."/>
            <person name="Chang C."/>
            <person name="Karol K.G."/>
            <person name="Hedrich R."/>
            <person name="Ulvskov P."/>
            <person name="Glockner G."/>
            <person name="Delwiche C.F."/>
            <person name="Petrasek J."/>
            <person name="Van de Peer Y."/>
            <person name="Friml J."/>
            <person name="Beilby M."/>
            <person name="Dolan L."/>
            <person name="Kohara Y."/>
            <person name="Sugano S."/>
            <person name="Fujiyama A."/>
            <person name="Delaux P.-M."/>
            <person name="Quint M."/>
            <person name="TheiBen G."/>
            <person name="Hagemann M."/>
            <person name="Harholt J."/>
            <person name="Dunand C."/>
            <person name="Zachgo S."/>
            <person name="Langdale J."/>
            <person name="Maumus F."/>
            <person name="Straeten D.V.D."/>
            <person name="Gould S.B."/>
            <person name="Rensing S.A."/>
        </authorList>
    </citation>
    <scope>NUCLEOTIDE SEQUENCE [LARGE SCALE GENOMIC DNA]</scope>
    <source>
        <strain evidence="2 3">S276</strain>
    </source>
</reference>
<feature type="region of interest" description="Disordered" evidence="1">
    <location>
        <begin position="1015"/>
        <end position="1042"/>
    </location>
</feature>
<dbReference type="InterPro" id="IPR005299">
    <property type="entry name" value="MeTrfase_7"/>
</dbReference>
<protein>
    <submittedName>
        <fullName evidence="2">Uncharacterized protein</fullName>
    </submittedName>
</protein>
<dbReference type="GO" id="GO:0008168">
    <property type="term" value="F:methyltransferase activity"/>
    <property type="evidence" value="ECO:0007669"/>
    <property type="project" value="InterPro"/>
</dbReference>
<dbReference type="Gramene" id="GBG68899">
    <property type="protein sequence ID" value="GBG68899"/>
    <property type="gene ID" value="CBR_g3598"/>
</dbReference>